<gene>
    <name evidence="2" type="ORF">AMS68_005730</name>
</gene>
<name>A0A6H0XZM7_9PEZI</name>
<proteinExistence type="predicted"/>
<evidence type="ECO:0000313" key="2">
    <source>
        <dbReference type="EMBL" id="QIX00213.1"/>
    </source>
</evidence>
<feature type="domain" description="Heterokaryon incompatibility" evidence="1">
    <location>
        <begin position="323"/>
        <end position="410"/>
    </location>
</feature>
<organism evidence="2 3">
    <name type="scientific">Peltaster fructicola</name>
    <dbReference type="NCBI Taxonomy" id="286661"/>
    <lineage>
        <taxon>Eukaryota</taxon>
        <taxon>Fungi</taxon>
        <taxon>Dikarya</taxon>
        <taxon>Ascomycota</taxon>
        <taxon>Pezizomycotina</taxon>
        <taxon>Dothideomycetes</taxon>
        <taxon>Dothideomycetes incertae sedis</taxon>
        <taxon>Peltaster</taxon>
    </lineage>
</organism>
<dbReference type="Proteomes" id="UP000503462">
    <property type="component" value="Chromosome 4"/>
</dbReference>
<reference evidence="2 3" key="1">
    <citation type="journal article" date="2016" name="Sci. Rep.">
        <title>Peltaster fructicola genome reveals evolution from an invasive phytopathogen to an ectophytic parasite.</title>
        <authorList>
            <person name="Xu C."/>
            <person name="Chen H."/>
            <person name="Gleason M.L."/>
            <person name="Xu J.R."/>
            <person name="Liu H."/>
            <person name="Zhang R."/>
            <person name="Sun G."/>
        </authorList>
    </citation>
    <scope>NUCLEOTIDE SEQUENCE [LARGE SCALE GENOMIC DNA]</scope>
    <source>
        <strain evidence="2 3">LNHT1506</strain>
    </source>
</reference>
<dbReference type="EMBL" id="CP051142">
    <property type="protein sequence ID" value="QIX00213.1"/>
    <property type="molecule type" value="Genomic_DNA"/>
</dbReference>
<dbReference type="PANTHER" id="PTHR39596:SF3">
    <property type="entry name" value="HETEROKARYON INCOMPATIBILITY DOMAIN-CONTAINING PROTEIN"/>
    <property type="match status" value="1"/>
</dbReference>
<accession>A0A6H0XZM7</accession>
<sequence length="863" mass="99841">MDHLQLPQSSHSEPERVSCVCADNELYDSGPFATFPSRHEWPDLVAVGETSYFIVDSHKDISAETLRKREKILQAWVFFGLLHEMLSPFDLYHAHEYVDIDADGKRWLHTRKLKQRIATWRNTIRGAEESRRQSLLTHFEECTRAAVTALYLLSNANHRDFNRMIKISLLAICDTARGMIQKQLDTNASLLGPWMKLGDDILDRSTMLRNGWCPSEITAVRYKHSRGIFSLWYLQHMKRPCSPDVHKYCTDQDCCKSQSSDKQWPRHVKSSCDCSFLGPNEREIVECIQAEDIPVLEIRGEGLDELSLAVHRFSTLDKGETAYVAISHVWADGLGNTIDNTLPRCQVQRLNDLLLAIKRHRIYNNDELYDHKKRVMLWCDTLCVPVNVHKAVAMRKMREVYIQAAFVLVLDNELQKYRYSDIGTVEAGWRIFLSQYMTRLWTYQEAGLASRLIIQFADAPIDILPIVKTAYELHCEAPFSDPLYDIIGKWTVLRGWFRAQPQTSWIKEAAQGVASRRVSYASDEPICLATVLGLDSEEVTRTPANRRTERLWQLVSQHDRGIHESVIFNTLPRLATQGFRWAPVSFLQPIERMLDFVTMPNDTNKGVLVARGLRVRRAGWRLQCEGPPGYFQDNFLRQTDMGSVTYAMHVDGSCYDIQADAEQDPTFMKHSLLDLVKDAKREWYIILQTPERAWEHARWTSQQLGILVSRETSEYGLSYYRTHLLVMIDRVSPDTELRRKAESTYSRFIRRSWLVRTLSFLLLIENLVTTYIGWFPERSQPFLTARAETLGRPLGRLFGHRLGRLVATVKDEAPKLPQVHRLLQRITNINARNKFGVFFPLAFMGRYVNVVEVFDPSTEWCVD</sequence>
<evidence type="ECO:0000313" key="3">
    <source>
        <dbReference type="Proteomes" id="UP000503462"/>
    </source>
</evidence>
<dbReference type="InterPro" id="IPR010730">
    <property type="entry name" value="HET"/>
</dbReference>
<evidence type="ECO:0000259" key="1">
    <source>
        <dbReference type="Pfam" id="PF06985"/>
    </source>
</evidence>
<dbReference type="AlphaFoldDB" id="A0A6H0XZM7"/>
<protein>
    <recommendedName>
        <fullName evidence="1">Heterokaryon incompatibility domain-containing protein</fullName>
    </recommendedName>
</protein>
<dbReference type="PANTHER" id="PTHR39596">
    <property type="match status" value="1"/>
</dbReference>
<dbReference type="Pfam" id="PF06985">
    <property type="entry name" value="HET"/>
    <property type="match status" value="1"/>
</dbReference>
<keyword evidence="3" id="KW-1185">Reference proteome</keyword>
<dbReference type="OrthoDB" id="2426273at2759"/>